<organism evidence="4 5">
    <name type="scientific">Deinococcus carri</name>
    <dbReference type="NCBI Taxonomy" id="1211323"/>
    <lineage>
        <taxon>Bacteria</taxon>
        <taxon>Thermotogati</taxon>
        <taxon>Deinococcota</taxon>
        <taxon>Deinococci</taxon>
        <taxon>Deinococcales</taxon>
        <taxon>Deinococcaceae</taxon>
        <taxon>Deinococcus</taxon>
    </lineage>
</organism>
<evidence type="ECO:0000259" key="3">
    <source>
        <dbReference type="PROSITE" id="PS50213"/>
    </source>
</evidence>
<feature type="region of interest" description="Disordered" evidence="1">
    <location>
        <begin position="424"/>
        <end position="494"/>
    </location>
</feature>
<dbReference type="Proteomes" id="UP001401887">
    <property type="component" value="Unassembled WGS sequence"/>
</dbReference>
<dbReference type="Gene3D" id="2.30.180.10">
    <property type="entry name" value="FAS1 domain"/>
    <property type="match status" value="4"/>
</dbReference>
<evidence type="ECO:0000256" key="2">
    <source>
        <dbReference type="SAM" id="SignalP"/>
    </source>
</evidence>
<feature type="domain" description="FAS1" evidence="3">
    <location>
        <begin position="288"/>
        <end position="417"/>
    </location>
</feature>
<accession>A0ABP9W3F7</accession>
<reference evidence="4 5" key="1">
    <citation type="submission" date="2024-02" db="EMBL/GenBank/DDBJ databases">
        <title>Deinococcus carri NBRC 110142.</title>
        <authorList>
            <person name="Ichikawa N."/>
            <person name="Katano-Makiyama Y."/>
            <person name="Hidaka K."/>
        </authorList>
    </citation>
    <scope>NUCLEOTIDE SEQUENCE [LARGE SCALE GENOMIC DNA]</scope>
    <source>
        <strain evidence="4 5">NBRC 110142</strain>
    </source>
</reference>
<feature type="domain" description="FAS1" evidence="3">
    <location>
        <begin position="36"/>
        <end position="165"/>
    </location>
</feature>
<feature type="region of interest" description="Disordered" evidence="1">
    <location>
        <begin position="635"/>
        <end position="714"/>
    </location>
</feature>
<dbReference type="InterPro" id="IPR050904">
    <property type="entry name" value="Adhesion/Biosynth-related"/>
</dbReference>
<evidence type="ECO:0000256" key="1">
    <source>
        <dbReference type="SAM" id="MobiDB-lite"/>
    </source>
</evidence>
<comment type="caution">
    <text evidence="4">The sequence shown here is derived from an EMBL/GenBank/DDBJ whole genome shotgun (WGS) entry which is preliminary data.</text>
</comment>
<dbReference type="SUPFAM" id="SSF82153">
    <property type="entry name" value="FAS1 domain"/>
    <property type="match status" value="4"/>
</dbReference>
<dbReference type="Pfam" id="PF02469">
    <property type="entry name" value="Fasciclin"/>
    <property type="match status" value="4"/>
</dbReference>
<keyword evidence="5" id="KW-1185">Reference proteome</keyword>
<feature type="domain" description="FAS1" evidence="3">
    <location>
        <begin position="497"/>
        <end position="629"/>
    </location>
</feature>
<proteinExistence type="predicted"/>
<dbReference type="InterPro" id="IPR036378">
    <property type="entry name" value="FAS1_dom_sf"/>
</dbReference>
<dbReference type="RefSeq" id="WP_345459670.1">
    <property type="nucleotide sequence ID" value="NZ_BAABRP010000001.1"/>
</dbReference>
<feature type="region of interest" description="Disordered" evidence="1">
    <location>
        <begin position="231"/>
        <end position="254"/>
    </location>
</feature>
<dbReference type="SMART" id="SM00554">
    <property type="entry name" value="FAS1"/>
    <property type="match status" value="4"/>
</dbReference>
<keyword evidence="2" id="KW-0732">Signal</keyword>
<sequence>MKKQTSLITLSLMLATPALAGGAGAPAPRATTPATCRSIAQIVMTDPQFSTLRTAVEAAGLTQALMGGQYTLFAPTNAAFAKLPSDTLAQVLNDPDMLGSVLLYHVVPGKVTARQVMGVKNIKTSQGANLAVRMNGSRVMVGSANVTRADITACNGVIHVIDAVLVPPAMMATAPMPMTPAPAPTATTPAPAAPAPAAPTAPMGTDISRIPALPLSGATVSGSTVGTTITGTTTTGTTMTTGTAATSTTTTGTATTATTTTDTTTGTATDTATATTDTTAQATTTVQENTLYDVIVADDRFSTFRDLLSDAGLTETLTDGDYTIFAPTNEAFDALPEGTLATLEANPELLRQVLSYHIVQGRVSAGQLASGTSLNAMAGGALPTSMNGNMQMIGTAGVTGTVTTASNGTIYVINQVLMPPGLTLPAATTETSTSTTPADTSTAATGTATTTTTTTATVTTATPATTTPATGTATATTTTTPPVTGSTSTSGTTSANNTTLATLIASDPRFTTLAQLVRQAGLADTLASGEYTIFAPTNEAFNKVAPADLAALSADPARLRQVLLYHVVQGRITGTALAGSPQLTSVQGGALTLTRSNNPERTMIGNAIITGGSSIDTGNGTLYVIDTVLMPAGMTSSSTAAPATTAATTTTTPAAGTSTTTTTPATGTAATGTTTTTPATGTATTGTTTTTGTAAMTTTTPPVTGSTSTSGTTSANNTTLATLIASDPRFTTLAQLVRQAGLADTLASGEYTIFAPTNEAFNKVAPADLTALSADPARLRQVLLYHVVQGRITGTALASSPQLTSVQGGALALTRTNNPERNMIGNAIITGGSSIDTGNGTLYVIDTVLMPPAR</sequence>
<dbReference type="PANTHER" id="PTHR10900">
    <property type="entry name" value="PERIOSTIN-RELATED"/>
    <property type="match status" value="1"/>
</dbReference>
<dbReference type="PANTHER" id="PTHR10900:SF77">
    <property type="entry name" value="FI19380P1"/>
    <property type="match status" value="1"/>
</dbReference>
<dbReference type="EMBL" id="BAABRP010000001">
    <property type="protein sequence ID" value="GAA5511536.1"/>
    <property type="molecule type" value="Genomic_DNA"/>
</dbReference>
<gene>
    <name evidence="4" type="ORF">Dcar01_00247</name>
</gene>
<feature type="signal peptide" evidence="2">
    <location>
        <begin position="1"/>
        <end position="20"/>
    </location>
</feature>
<protein>
    <recommendedName>
        <fullName evidence="3">FAS1 domain-containing protein</fullName>
    </recommendedName>
</protein>
<feature type="chain" id="PRO_5046376257" description="FAS1 domain-containing protein" evidence="2">
    <location>
        <begin position="21"/>
        <end position="854"/>
    </location>
</feature>
<feature type="domain" description="FAS1" evidence="3">
    <location>
        <begin position="717"/>
        <end position="849"/>
    </location>
</feature>
<evidence type="ECO:0000313" key="4">
    <source>
        <dbReference type="EMBL" id="GAA5511536.1"/>
    </source>
</evidence>
<name>A0ABP9W3F7_9DEIO</name>
<dbReference type="PROSITE" id="PS50213">
    <property type="entry name" value="FAS1"/>
    <property type="match status" value="4"/>
</dbReference>
<dbReference type="InterPro" id="IPR000782">
    <property type="entry name" value="FAS1_domain"/>
</dbReference>
<evidence type="ECO:0000313" key="5">
    <source>
        <dbReference type="Proteomes" id="UP001401887"/>
    </source>
</evidence>